<name>A0A6J5QB28_9CAUD</name>
<accession>A0A6J5QB28</accession>
<proteinExistence type="predicted"/>
<evidence type="ECO:0000313" key="3">
    <source>
        <dbReference type="EMBL" id="CAB4178608.1"/>
    </source>
</evidence>
<organism evidence="3">
    <name type="scientific">uncultured Caudovirales phage</name>
    <dbReference type="NCBI Taxonomy" id="2100421"/>
    <lineage>
        <taxon>Viruses</taxon>
        <taxon>Duplodnaviria</taxon>
        <taxon>Heunggongvirae</taxon>
        <taxon>Uroviricota</taxon>
        <taxon>Caudoviricetes</taxon>
        <taxon>Peduoviridae</taxon>
        <taxon>Maltschvirus</taxon>
        <taxon>Maltschvirus maltsch</taxon>
    </lineage>
</organism>
<protein>
    <submittedName>
        <fullName evidence="3">Bacteriophage P22, Gp10, DNA-stabilising</fullName>
    </submittedName>
</protein>
<gene>
    <name evidence="3" type="ORF">UFOVP1019_9</name>
    <name evidence="4" type="ORF">UFOVP1618_43</name>
    <name evidence="1" type="ORF">UFOVP846_17</name>
    <name evidence="2" type="ORF">UFOVP940_11</name>
</gene>
<dbReference type="EMBL" id="LR796891">
    <property type="protein sequence ID" value="CAB4172859.1"/>
    <property type="molecule type" value="Genomic_DNA"/>
</dbReference>
<sequence length="656" mass="71648">MADFGFVGASYVAPSIYQDDQECINWRCEIDPTKQQGERGIVALYPTPGLTLLTTFPNQESVRGLRTISSGGSQLIAVCGEYVYAVAYNFQPSIIGQLLSTTGPVSITDNGIYVYIVDGANRYSWLIDAPDTVYVNGYIAGNTLNVTSIENGTLSVGSQVFGLGVLPGTVITSGNGFLWTVNYFQNTTPQKLNTDPAACVFNASISGTTLTVSSVTRGSLSVGTTIIGAGIPAYTIIKALGTGTGGVGTYTLSISISISSEVMYAQQFSILPSSDGAFTGGGVVDVNDNYFIYTRPGTQQFAISDVLSPITQPLSFASKFTSPDNLVSLIADNGQIYLLGEKSSEVWVDQGTFPVAYQRIPGSSNQQGIIAPFSVARVGNFFCYVSQNIRGQNQVVLMNGYIPQRVSTHAVEQSLLDQYTADAIAYTYQLEGHEVYVVTFPTIDITWAYDLTTNLWHKWLWTDSDNNYHRHRSNCAAVFQNIVVVGDWENGNLYQLDQSAYTDSGSEIRRLRRAPHLLSDLQRQYFDELQIQFQPGVGNGGFSRDRNIYLGSPYYIPATGSLTIGYQDIDVLGISGQITPADAVYNPRAMLRWSNDGGSTWSKEYWQNIGQQGKYTNRAIWRRLGMARDRIFEVVVTDPIKAVIVSANLKGSQGDN</sequence>
<evidence type="ECO:0000313" key="1">
    <source>
        <dbReference type="EMBL" id="CAB4166213.1"/>
    </source>
</evidence>
<reference evidence="3" key="1">
    <citation type="submission" date="2020-05" db="EMBL/GenBank/DDBJ databases">
        <authorList>
            <person name="Chiriac C."/>
            <person name="Salcher M."/>
            <person name="Ghai R."/>
            <person name="Kavagutti S V."/>
        </authorList>
    </citation>
    <scope>NUCLEOTIDE SEQUENCE</scope>
</reference>
<dbReference type="EMBL" id="LR796969">
    <property type="protein sequence ID" value="CAB4178608.1"/>
    <property type="molecule type" value="Genomic_DNA"/>
</dbReference>
<dbReference type="EMBL" id="LR796779">
    <property type="protein sequence ID" value="CAB4166213.1"/>
    <property type="molecule type" value="Genomic_DNA"/>
</dbReference>
<dbReference type="EMBL" id="LR797482">
    <property type="protein sequence ID" value="CAB4219501.1"/>
    <property type="molecule type" value="Genomic_DNA"/>
</dbReference>
<evidence type="ECO:0000313" key="4">
    <source>
        <dbReference type="EMBL" id="CAB4219501.1"/>
    </source>
</evidence>
<evidence type="ECO:0000313" key="2">
    <source>
        <dbReference type="EMBL" id="CAB4172859.1"/>
    </source>
</evidence>